<evidence type="ECO:0000313" key="3">
    <source>
        <dbReference type="Proteomes" id="UP000521872"/>
    </source>
</evidence>
<dbReference type="AlphaFoldDB" id="A0A8H4QK02"/>
<name>A0A8H4QK02_9AGAR</name>
<gene>
    <name evidence="2" type="ORF">D9613_012762</name>
</gene>
<feature type="compositionally biased region" description="Low complexity" evidence="1">
    <location>
        <begin position="174"/>
        <end position="192"/>
    </location>
</feature>
<feature type="compositionally biased region" description="Pro residues" evidence="1">
    <location>
        <begin position="147"/>
        <end position="157"/>
    </location>
</feature>
<organism evidence="2 3">
    <name type="scientific">Agrocybe pediades</name>
    <dbReference type="NCBI Taxonomy" id="84607"/>
    <lineage>
        <taxon>Eukaryota</taxon>
        <taxon>Fungi</taxon>
        <taxon>Dikarya</taxon>
        <taxon>Basidiomycota</taxon>
        <taxon>Agaricomycotina</taxon>
        <taxon>Agaricomycetes</taxon>
        <taxon>Agaricomycetidae</taxon>
        <taxon>Agaricales</taxon>
        <taxon>Agaricineae</taxon>
        <taxon>Strophariaceae</taxon>
        <taxon>Agrocybe</taxon>
    </lineage>
</organism>
<dbReference type="Proteomes" id="UP000521872">
    <property type="component" value="Unassembled WGS sequence"/>
</dbReference>
<feature type="region of interest" description="Disordered" evidence="1">
    <location>
        <begin position="146"/>
        <end position="192"/>
    </location>
</feature>
<protein>
    <submittedName>
        <fullName evidence="2">Uncharacterized protein</fullName>
    </submittedName>
</protein>
<dbReference type="EMBL" id="JAACJL010000049">
    <property type="protein sequence ID" value="KAF4612515.1"/>
    <property type="molecule type" value="Genomic_DNA"/>
</dbReference>
<evidence type="ECO:0000256" key="1">
    <source>
        <dbReference type="SAM" id="MobiDB-lite"/>
    </source>
</evidence>
<evidence type="ECO:0000313" key="2">
    <source>
        <dbReference type="EMBL" id="KAF4612515.1"/>
    </source>
</evidence>
<reference evidence="2 3" key="1">
    <citation type="submission" date="2019-12" db="EMBL/GenBank/DDBJ databases">
        <authorList>
            <person name="Floudas D."/>
            <person name="Bentzer J."/>
            <person name="Ahren D."/>
            <person name="Johansson T."/>
            <person name="Persson P."/>
            <person name="Tunlid A."/>
        </authorList>
    </citation>
    <scope>NUCLEOTIDE SEQUENCE [LARGE SCALE GENOMIC DNA]</scope>
    <source>
        <strain evidence="2 3">CBS 102.39</strain>
    </source>
</reference>
<accession>A0A8H4QK02</accession>
<keyword evidence="3" id="KW-1185">Reference proteome</keyword>
<comment type="caution">
    <text evidence="2">The sequence shown here is derived from an EMBL/GenBank/DDBJ whole genome shotgun (WGS) entry which is preliminary data.</text>
</comment>
<sequence>MLVECEKRTVMGVEGPLKWGATDSLDARWERVLAWADRSKEQKASGLHVGFVGWKDMIISDRPFLPSPLQRLSLDIAVRRPRRIRPLDAPKEPEIVLYAEQGTSKDVRCEEYCDSRGIRALRRMNISLLISLSTLTTTTLAQTVSYPPSPAPAPPSDAPTAVRSVAPYPPGLASPSNSTTSPPAHKAKATPTAAALPSSSTCTKCWNGGGNHRATNINWFHSPQGHRRDLAAQRENEEGSTAYVEPAFFEYELADGTIRTIKVPVEKGSAQKIANLHQANDFLALAEYEDY</sequence>
<proteinExistence type="predicted"/>